<comment type="caution">
    <text evidence="3">The sequence shown here is derived from an EMBL/GenBank/DDBJ whole genome shotgun (WGS) entry which is preliminary data.</text>
</comment>
<keyword evidence="4" id="KW-1185">Reference proteome</keyword>
<dbReference type="AlphaFoldDB" id="A0A2U0SFS5"/>
<protein>
    <recommendedName>
        <fullName evidence="2">DUF6438 domain-containing protein</fullName>
    </recommendedName>
</protein>
<reference evidence="3 4" key="1">
    <citation type="submission" date="2018-05" db="EMBL/GenBank/DDBJ databases">
        <title>Description of Sphingomonas pokkalii sp nov, isolated from the rhizosphere of saline tolerant pokkali rice and its draft genome analysis.</title>
        <authorList>
            <person name="Menon R."/>
            <person name="Kumari S."/>
            <person name="Rameshkumar N."/>
        </authorList>
    </citation>
    <scope>NUCLEOTIDE SEQUENCE [LARGE SCALE GENOMIC DNA]</scope>
    <source>
        <strain evidence="3 4">L3B27</strain>
    </source>
</reference>
<dbReference type="Proteomes" id="UP000245890">
    <property type="component" value="Unassembled WGS sequence"/>
</dbReference>
<dbReference type="Pfam" id="PF20033">
    <property type="entry name" value="DUF6438"/>
    <property type="match status" value="1"/>
</dbReference>
<evidence type="ECO:0000259" key="2">
    <source>
        <dbReference type="Pfam" id="PF20033"/>
    </source>
</evidence>
<dbReference type="InterPro" id="IPR045497">
    <property type="entry name" value="DUF6438"/>
</dbReference>
<proteinExistence type="predicted"/>
<dbReference type="RefSeq" id="WP_116469622.1">
    <property type="nucleotide sequence ID" value="NZ_QENQ01000001.1"/>
</dbReference>
<accession>A0A2U0SFS5</accession>
<evidence type="ECO:0000313" key="3">
    <source>
        <dbReference type="EMBL" id="PVX30209.1"/>
    </source>
</evidence>
<sequence>MRVVVAGLMGAVALGGCIPQVAGPDAPQRPVPHAPVRPAPAAPVPASGNVPPPPDAPIVRGEMIRYTTSPCFGACPVYTVTVRPDGSATFEGQRFTAFSGVRDFRVTPAQYEAFLRRLAPYRPRSGTLRYAPGEPGCGQAATDMPSVEVQWDGKAGHRGLSFYFGCDRARNRAMADALGSAPDLLPIASMIGARP</sequence>
<name>A0A2U0SFS5_9SPHN</name>
<organism evidence="3 4">
    <name type="scientific">Sphingomonas pokkalii</name>
    <dbReference type="NCBI Taxonomy" id="2175090"/>
    <lineage>
        <taxon>Bacteria</taxon>
        <taxon>Pseudomonadati</taxon>
        <taxon>Pseudomonadota</taxon>
        <taxon>Alphaproteobacteria</taxon>
        <taxon>Sphingomonadales</taxon>
        <taxon>Sphingomonadaceae</taxon>
        <taxon>Sphingomonas</taxon>
    </lineage>
</organism>
<feature type="region of interest" description="Disordered" evidence="1">
    <location>
        <begin position="25"/>
        <end position="52"/>
    </location>
</feature>
<gene>
    <name evidence="3" type="ORF">DD559_13435</name>
</gene>
<dbReference type="OrthoDB" id="7172369at2"/>
<dbReference type="EMBL" id="QENQ01000001">
    <property type="protein sequence ID" value="PVX30209.1"/>
    <property type="molecule type" value="Genomic_DNA"/>
</dbReference>
<dbReference type="PROSITE" id="PS51257">
    <property type="entry name" value="PROKAR_LIPOPROTEIN"/>
    <property type="match status" value="1"/>
</dbReference>
<feature type="domain" description="DUF6438" evidence="2">
    <location>
        <begin position="63"/>
        <end position="157"/>
    </location>
</feature>
<feature type="compositionally biased region" description="Pro residues" evidence="1">
    <location>
        <begin position="27"/>
        <end position="43"/>
    </location>
</feature>
<evidence type="ECO:0000256" key="1">
    <source>
        <dbReference type="SAM" id="MobiDB-lite"/>
    </source>
</evidence>
<evidence type="ECO:0000313" key="4">
    <source>
        <dbReference type="Proteomes" id="UP000245890"/>
    </source>
</evidence>